<dbReference type="InterPro" id="IPR001107">
    <property type="entry name" value="Band_7"/>
</dbReference>
<evidence type="ECO:0000313" key="9">
    <source>
        <dbReference type="EMBL" id="ADY45909.1"/>
    </source>
</evidence>
<dbReference type="SUPFAM" id="SSF117892">
    <property type="entry name" value="Band 7/SPFH domain"/>
    <property type="match status" value="1"/>
</dbReference>
<evidence type="ECO:0000256" key="3">
    <source>
        <dbReference type="ARBA" id="ARBA00022792"/>
    </source>
</evidence>
<dbReference type="CDD" id="cd03401">
    <property type="entry name" value="SPFH_prohibitin"/>
    <property type="match status" value="1"/>
</dbReference>
<dbReference type="GO" id="GO:0007283">
    <property type="term" value="P:spermatogenesis"/>
    <property type="evidence" value="ECO:0007669"/>
    <property type="project" value="UniProtKB-ARBA"/>
</dbReference>
<dbReference type="GO" id="GO:0006979">
    <property type="term" value="P:response to oxidative stress"/>
    <property type="evidence" value="ECO:0007669"/>
    <property type="project" value="UniProtKB-ARBA"/>
</dbReference>
<comment type="subunit">
    <text evidence="6">High molecular weight complex that consist of phb-1 and phb-2.</text>
</comment>
<protein>
    <recommendedName>
        <fullName evidence="7">Prohibitin</fullName>
    </recommendedName>
</protein>
<dbReference type="GO" id="GO:0007005">
    <property type="term" value="P:mitochondrion organization"/>
    <property type="evidence" value="ECO:0007669"/>
    <property type="project" value="TreeGrafter"/>
</dbReference>
<dbReference type="FunFam" id="3.30.479.30:FF:000001">
    <property type="entry name" value="Prohibitin 2"/>
    <property type="match status" value="1"/>
</dbReference>
<dbReference type="GO" id="GO:0043051">
    <property type="term" value="P:regulation of nematode pharyngeal pumping"/>
    <property type="evidence" value="ECO:0007669"/>
    <property type="project" value="UniProtKB-ARBA"/>
</dbReference>
<comment type="subcellular location">
    <subcellularLocation>
        <location evidence="1 7">Mitochondrion inner membrane</location>
    </subcellularLocation>
</comment>
<dbReference type="Gene3D" id="6.10.250.2090">
    <property type="match status" value="1"/>
</dbReference>
<keyword evidence="3 7" id="KW-0999">Mitochondrion inner membrane</keyword>
<evidence type="ECO:0000256" key="4">
    <source>
        <dbReference type="ARBA" id="ARBA00023128"/>
    </source>
</evidence>
<name>F1L705_ASCSU</name>
<dbReference type="PRINTS" id="PR00679">
    <property type="entry name" value="PROHIBITIN"/>
</dbReference>
<evidence type="ECO:0000256" key="5">
    <source>
        <dbReference type="ARBA" id="ARBA00023136"/>
    </source>
</evidence>
<keyword evidence="4" id="KW-0496">Mitochondrion</keyword>
<dbReference type="EMBL" id="JI172745">
    <property type="protein sequence ID" value="ADY45909.1"/>
    <property type="molecule type" value="mRNA"/>
</dbReference>
<dbReference type="GO" id="GO:0009792">
    <property type="term" value="P:embryo development ending in birth or egg hatching"/>
    <property type="evidence" value="ECO:0007669"/>
    <property type="project" value="UniProtKB-ARBA"/>
</dbReference>
<dbReference type="GO" id="GO:0030421">
    <property type="term" value="P:defecation"/>
    <property type="evidence" value="ECO:0007669"/>
    <property type="project" value="UniProtKB-ARBA"/>
</dbReference>
<dbReference type="GO" id="GO:0005743">
    <property type="term" value="C:mitochondrial inner membrane"/>
    <property type="evidence" value="ECO:0007669"/>
    <property type="project" value="UniProtKB-SubCell"/>
</dbReference>
<evidence type="ECO:0000259" key="8">
    <source>
        <dbReference type="SMART" id="SM00244"/>
    </source>
</evidence>
<dbReference type="InterPro" id="IPR036013">
    <property type="entry name" value="Band_7/SPFH_dom_sf"/>
</dbReference>
<accession>F1L705</accession>
<dbReference type="PANTHER" id="PTHR23222:SF1">
    <property type="entry name" value="PROHIBITIN-2"/>
    <property type="match status" value="1"/>
</dbReference>
<organism evidence="9">
    <name type="scientific">Ascaris suum</name>
    <name type="common">Pig roundworm</name>
    <name type="synonym">Ascaris lumbricoides</name>
    <dbReference type="NCBI Taxonomy" id="6253"/>
    <lineage>
        <taxon>Eukaryota</taxon>
        <taxon>Metazoa</taxon>
        <taxon>Ecdysozoa</taxon>
        <taxon>Nematoda</taxon>
        <taxon>Chromadorea</taxon>
        <taxon>Rhabditida</taxon>
        <taxon>Spirurina</taxon>
        <taxon>Ascaridomorpha</taxon>
        <taxon>Ascaridoidea</taxon>
        <taxon>Ascarididae</taxon>
        <taxon>Ascaris</taxon>
    </lineage>
</organism>
<dbReference type="Pfam" id="PF01145">
    <property type="entry name" value="Band_7"/>
    <property type="match status" value="1"/>
</dbReference>
<evidence type="ECO:0000256" key="1">
    <source>
        <dbReference type="ARBA" id="ARBA00004273"/>
    </source>
</evidence>
<dbReference type="InterPro" id="IPR000163">
    <property type="entry name" value="Prohibitin"/>
</dbReference>
<dbReference type="AlphaFoldDB" id="F1L705"/>
<dbReference type="GO" id="GO:0048477">
    <property type="term" value="P:oogenesis"/>
    <property type="evidence" value="ECO:0007669"/>
    <property type="project" value="UniProtKB-ARBA"/>
</dbReference>
<reference evidence="9" key="1">
    <citation type="journal article" date="2011" name="Genome Res.">
        <title>Deep small RNA sequencing from the nematode Ascaris reveals conservation, functional diversification, and novel developmental profiles.</title>
        <authorList>
            <person name="Wang J."/>
            <person name="Czech B."/>
            <person name="Crunk A."/>
            <person name="Wallace A."/>
            <person name="Mitreva M."/>
            <person name="Hannon G.J."/>
            <person name="Davis R.E."/>
        </authorList>
    </citation>
    <scope>NUCLEOTIDE SEQUENCE</scope>
</reference>
<proteinExistence type="evidence at transcript level"/>
<evidence type="ECO:0000256" key="6">
    <source>
        <dbReference type="ARBA" id="ARBA00062420"/>
    </source>
</evidence>
<sequence length="298" mass="33016">MAAAKKGQDALKKMMNSRGAATGIGLVAAAGVAAYTVAQSIYTVDAGHRAIMFNRIGGVGNEVYKEGLHVRVPWFQYPIIYDIRARPNQIRSPTGSKDLQMVNIGLRVLSRPDPNALPKIYRMLGQNWEERILPSICNEVLKSVVAKFNASQLITQRQQVSLLVRKGLIERALDFNIILDDVALTELAFSPQYSAAVEAKQVAAQEAQRASFYVERAKQERQQKIVQAEGEAQSAKMMGEALKQDPGFLKLRKIRAAQRIAKLISDAGNNRVYLPSGGLMLNIADTDYLDMEKDKKKK</sequence>
<evidence type="ECO:0000256" key="7">
    <source>
        <dbReference type="RuleBase" id="RU366048"/>
    </source>
</evidence>
<feature type="domain" description="Band 7" evidence="8">
    <location>
        <begin position="40"/>
        <end position="201"/>
    </location>
</feature>
<comment type="similarity">
    <text evidence="2 7">Belongs to the prohibitin family.</text>
</comment>
<dbReference type="GO" id="GO:0040018">
    <property type="term" value="P:positive regulation of multicellular organism growth"/>
    <property type="evidence" value="ECO:0007669"/>
    <property type="project" value="UniProtKB-ARBA"/>
</dbReference>
<dbReference type="PANTHER" id="PTHR23222">
    <property type="entry name" value="PROHIBITIN"/>
    <property type="match status" value="1"/>
</dbReference>
<dbReference type="Gene3D" id="3.30.479.30">
    <property type="entry name" value="Band 7 domain"/>
    <property type="match status" value="1"/>
</dbReference>
<keyword evidence="5" id="KW-0472">Membrane</keyword>
<evidence type="ECO:0000256" key="2">
    <source>
        <dbReference type="ARBA" id="ARBA00009658"/>
    </source>
</evidence>
<dbReference type="SMART" id="SM00244">
    <property type="entry name" value="PHB"/>
    <property type="match status" value="1"/>
</dbReference>
<dbReference type="GO" id="GO:0002082">
    <property type="term" value="P:regulation of oxidative phosphorylation"/>
    <property type="evidence" value="ECO:0007669"/>
    <property type="project" value="UniProtKB-ARBA"/>
</dbReference>
<dbReference type="GO" id="GO:0008406">
    <property type="term" value="P:gonad development"/>
    <property type="evidence" value="ECO:0007669"/>
    <property type="project" value="UniProtKB-ARBA"/>
</dbReference>